<gene>
    <name evidence="1" type="ORF">PLUTO_00750</name>
</gene>
<evidence type="ECO:0000313" key="2">
    <source>
        <dbReference type="Proteomes" id="UP001056883"/>
    </source>
</evidence>
<proteinExistence type="predicted"/>
<name>A0A9E7SLZ8_9CAUD</name>
<protein>
    <submittedName>
        <fullName evidence="1">Uncharacterized protein</fullName>
    </submittedName>
</protein>
<organism evidence="1 2">
    <name type="scientific">Luteibacter phage vB_LflM-Pluto</name>
    <dbReference type="NCBI Taxonomy" id="2948611"/>
    <lineage>
        <taxon>Viruses</taxon>
        <taxon>Duplodnaviria</taxon>
        <taxon>Heunggongvirae</taxon>
        <taxon>Uroviricota</taxon>
        <taxon>Caudoviricetes</taxon>
        <taxon>Lindbergviridae</taxon>
        <taxon>Plutovirus</taxon>
        <taxon>Plutovirus pluto</taxon>
    </lineage>
</organism>
<dbReference type="Proteomes" id="UP001056883">
    <property type="component" value="Segment"/>
</dbReference>
<reference evidence="1" key="1">
    <citation type="submission" date="2022-05" db="EMBL/GenBank/DDBJ databases">
        <authorList>
            <person name="Friedrich I."/>
            <person name="Poehlein A."/>
            <person name="Schneider D."/>
            <person name="Hertel R."/>
            <person name="Daniel R."/>
        </authorList>
    </citation>
    <scope>NUCLEOTIDE SEQUENCE</scope>
</reference>
<evidence type="ECO:0000313" key="1">
    <source>
        <dbReference type="EMBL" id="USN16391.1"/>
    </source>
</evidence>
<sequence length="75" mass="8547">MLNFIKRLVARKELEKLKTYDEAVQVIVNFQEVHGELAVAAEATAYVRDVAEGRRSLAEAEVVRARLRYLMGRGQ</sequence>
<accession>A0A9E7SLZ8</accession>
<dbReference type="EMBL" id="ON529861">
    <property type="protein sequence ID" value="USN16391.1"/>
    <property type="molecule type" value="Genomic_DNA"/>
</dbReference>
<keyword evidence="2" id="KW-1185">Reference proteome</keyword>